<dbReference type="AlphaFoldDB" id="A0AAD9X430"/>
<evidence type="ECO:0000313" key="2">
    <source>
        <dbReference type="Proteomes" id="UP001280121"/>
    </source>
</evidence>
<dbReference type="Proteomes" id="UP001280121">
    <property type="component" value="Unassembled WGS sequence"/>
</dbReference>
<sequence>MDVKQKPFYNSLKRYWRRRSYQRLDHNKAKTSRKKIKSVKFTALRSTSRRFWRIKAVPKLRFKIGSSAIHKLWSKFKNAYMQMMINFSGKMWYSDYGNVFGDQRNFHKVGQGSTVYSSQDEFENRLVYEISMAVLETRQLSSIII</sequence>
<organism evidence="1 2">
    <name type="scientific">Dipteronia dyeriana</name>
    <dbReference type="NCBI Taxonomy" id="168575"/>
    <lineage>
        <taxon>Eukaryota</taxon>
        <taxon>Viridiplantae</taxon>
        <taxon>Streptophyta</taxon>
        <taxon>Embryophyta</taxon>
        <taxon>Tracheophyta</taxon>
        <taxon>Spermatophyta</taxon>
        <taxon>Magnoliopsida</taxon>
        <taxon>eudicotyledons</taxon>
        <taxon>Gunneridae</taxon>
        <taxon>Pentapetalae</taxon>
        <taxon>rosids</taxon>
        <taxon>malvids</taxon>
        <taxon>Sapindales</taxon>
        <taxon>Sapindaceae</taxon>
        <taxon>Hippocastanoideae</taxon>
        <taxon>Acereae</taxon>
        <taxon>Dipteronia</taxon>
    </lineage>
</organism>
<evidence type="ECO:0000313" key="1">
    <source>
        <dbReference type="EMBL" id="KAK2652328.1"/>
    </source>
</evidence>
<keyword evidence="2" id="KW-1185">Reference proteome</keyword>
<proteinExistence type="predicted"/>
<reference evidence="1" key="1">
    <citation type="journal article" date="2023" name="Plant J.">
        <title>Genome sequences and population genomics provide insights into the demographic history, inbreeding, and mutation load of two 'living fossil' tree species of Dipteronia.</title>
        <authorList>
            <person name="Feng Y."/>
            <person name="Comes H.P."/>
            <person name="Chen J."/>
            <person name="Zhu S."/>
            <person name="Lu R."/>
            <person name="Zhang X."/>
            <person name="Li P."/>
            <person name="Qiu J."/>
            <person name="Olsen K.M."/>
            <person name="Qiu Y."/>
        </authorList>
    </citation>
    <scope>NUCLEOTIDE SEQUENCE</scope>
    <source>
        <strain evidence="1">KIB01</strain>
    </source>
</reference>
<dbReference type="PANTHER" id="PTHR33702">
    <property type="entry name" value="BNAA09G40010D PROTEIN"/>
    <property type="match status" value="1"/>
</dbReference>
<protein>
    <submittedName>
        <fullName evidence="1">Uncharacterized protein</fullName>
    </submittedName>
</protein>
<name>A0AAD9X430_9ROSI</name>
<dbReference type="EMBL" id="JANJYI010000004">
    <property type="protein sequence ID" value="KAK2652328.1"/>
    <property type="molecule type" value="Genomic_DNA"/>
</dbReference>
<accession>A0AAD9X430</accession>
<gene>
    <name evidence="1" type="ORF">Ddye_012184</name>
</gene>
<comment type="caution">
    <text evidence="1">The sequence shown here is derived from an EMBL/GenBank/DDBJ whole genome shotgun (WGS) entry which is preliminary data.</text>
</comment>
<dbReference type="PANTHER" id="PTHR33702:SF16">
    <property type="match status" value="1"/>
</dbReference>